<comment type="function">
    <text evidence="5">Catalyzes the NADPH-dependent reduction of 7-cyano-7-deazaguanine (preQ0) to 7-aminomethyl-7-deazaguanine (preQ1).</text>
</comment>
<comment type="similarity">
    <text evidence="5">Belongs to the GTP cyclohydrolase I family. QueF type 1 subfamily.</text>
</comment>
<evidence type="ECO:0000256" key="3">
    <source>
        <dbReference type="ARBA" id="ARBA00022857"/>
    </source>
</evidence>
<dbReference type="InterPro" id="IPR043133">
    <property type="entry name" value="GTP-CH-I_C/QueF"/>
</dbReference>
<sequence>MDDSITLQALGSSRQTYAYDDPDPSVLETFPTPQPSGGLVIRLFALEFTSLCPVTGQPDYGQLDIVYVPGPRCVESKSLKLYLMRFRNHGAFHEACVAQVAQDLASVLAPRYLRVIGRFNARGGIAIWPLREVVADHEDPAALRALVDLDNGARP</sequence>
<dbReference type="InterPro" id="IPR050084">
    <property type="entry name" value="NADPH_dep_7-cyano-7-deazaG_red"/>
</dbReference>
<dbReference type="AlphaFoldDB" id="C7M0Q2"/>
<evidence type="ECO:0000313" key="7">
    <source>
        <dbReference type="Proteomes" id="UP000000771"/>
    </source>
</evidence>
<keyword evidence="1 5" id="KW-0963">Cytoplasm</keyword>
<reference evidence="6 7" key="1">
    <citation type="journal article" date="2009" name="Stand. Genomic Sci.">
        <title>Complete genome sequence of Acidimicrobium ferrooxidans type strain (ICP).</title>
        <authorList>
            <person name="Clum A."/>
            <person name="Nolan M."/>
            <person name="Lang E."/>
            <person name="Glavina Del Rio T."/>
            <person name="Tice H."/>
            <person name="Copeland A."/>
            <person name="Cheng J.F."/>
            <person name="Lucas S."/>
            <person name="Chen F."/>
            <person name="Bruce D."/>
            <person name="Goodwin L."/>
            <person name="Pitluck S."/>
            <person name="Ivanova N."/>
            <person name="Mavrommatis K."/>
            <person name="Mikhailova N."/>
            <person name="Pati A."/>
            <person name="Chen A."/>
            <person name="Palaniappan K."/>
            <person name="Goker M."/>
            <person name="Spring S."/>
            <person name="Land M."/>
            <person name="Hauser L."/>
            <person name="Chang Y.J."/>
            <person name="Jeffries C.C."/>
            <person name="Chain P."/>
            <person name="Bristow J."/>
            <person name="Eisen J.A."/>
            <person name="Markowitz V."/>
            <person name="Hugenholtz P."/>
            <person name="Kyrpides N.C."/>
            <person name="Klenk H.P."/>
            <person name="Lapidus A."/>
        </authorList>
    </citation>
    <scope>NUCLEOTIDE SEQUENCE [LARGE SCALE GENOMIC DNA]</scope>
    <source>
        <strain evidence="7">DSM 10331 / JCM 15462 / NBRC 103882 / ICP</strain>
    </source>
</reference>
<keyword evidence="4 5" id="KW-0560">Oxidoreductase</keyword>
<feature type="active site" description="Thioimide intermediate" evidence="5">
    <location>
        <position position="52"/>
    </location>
</feature>
<dbReference type="PANTHER" id="PTHR34354">
    <property type="entry name" value="NADPH-DEPENDENT 7-CYANO-7-DEAZAGUANINE REDUCTASE"/>
    <property type="match status" value="1"/>
</dbReference>
<name>C7M0Q2_ACIFD</name>
<protein>
    <recommendedName>
        <fullName evidence="5">NADPH-dependent 7-cyano-7-deazaguanine reductase</fullName>
        <ecNumber evidence="5">1.7.1.13</ecNumber>
    </recommendedName>
    <alternativeName>
        <fullName evidence="5">7-cyano-7-carbaguanine reductase</fullName>
    </alternativeName>
    <alternativeName>
        <fullName evidence="5">NADPH-dependent nitrile oxidoreductase</fullName>
    </alternativeName>
    <alternativeName>
        <fullName evidence="5">PreQ(0) reductase</fullName>
    </alternativeName>
</protein>
<dbReference type="PANTHER" id="PTHR34354:SF1">
    <property type="entry name" value="NADPH-DEPENDENT 7-CYANO-7-DEAZAGUANINE REDUCTASE"/>
    <property type="match status" value="1"/>
</dbReference>
<evidence type="ECO:0000313" key="6">
    <source>
        <dbReference type="EMBL" id="ACU54560.1"/>
    </source>
</evidence>
<comment type="catalytic activity">
    <reaction evidence="5">
        <text>7-aminomethyl-7-carbaguanine + 2 NADP(+) = 7-cyano-7-carbaguanine + 2 NADPH + 3 H(+)</text>
        <dbReference type="Rhea" id="RHEA:13409"/>
        <dbReference type="ChEBI" id="CHEBI:15378"/>
        <dbReference type="ChEBI" id="CHEBI:45075"/>
        <dbReference type="ChEBI" id="CHEBI:57783"/>
        <dbReference type="ChEBI" id="CHEBI:58349"/>
        <dbReference type="ChEBI" id="CHEBI:58703"/>
        <dbReference type="EC" id="1.7.1.13"/>
    </reaction>
</comment>
<keyword evidence="3 5" id="KW-0521">NADP</keyword>
<dbReference type="NCBIfam" id="TIGR03139">
    <property type="entry name" value="QueF-II"/>
    <property type="match status" value="1"/>
</dbReference>
<dbReference type="GO" id="GO:0005737">
    <property type="term" value="C:cytoplasm"/>
    <property type="evidence" value="ECO:0007669"/>
    <property type="project" value="UniProtKB-SubCell"/>
</dbReference>
<dbReference type="HAMAP" id="MF_00818">
    <property type="entry name" value="QueF_type1"/>
    <property type="match status" value="1"/>
</dbReference>
<evidence type="ECO:0000256" key="5">
    <source>
        <dbReference type="HAMAP-Rule" id="MF_00818"/>
    </source>
</evidence>
<dbReference type="HOGENOM" id="CLU_102489_0_1_11"/>
<dbReference type="STRING" id="525909.Afer_1644"/>
<dbReference type="OrthoDB" id="9789995at2"/>
<comment type="subcellular location">
    <subcellularLocation>
        <location evidence="5">Cytoplasm</location>
    </subcellularLocation>
</comment>
<dbReference type="EC" id="1.7.1.13" evidence="5"/>
<dbReference type="GO" id="GO:0033739">
    <property type="term" value="F:preQ1 synthase activity"/>
    <property type="evidence" value="ECO:0007669"/>
    <property type="project" value="UniProtKB-UniRule"/>
</dbReference>
<feature type="binding site" evidence="5">
    <location>
        <begin position="93"/>
        <end position="94"/>
    </location>
    <ligand>
        <name>substrate</name>
    </ligand>
</feature>
<comment type="pathway">
    <text evidence="5">tRNA modification; tRNA-queuosine biosynthesis.</text>
</comment>
<keyword evidence="7" id="KW-1185">Reference proteome</keyword>
<feature type="binding site" evidence="5">
    <location>
        <begin position="74"/>
        <end position="76"/>
    </location>
    <ligand>
        <name>substrate</name>
    </ligand>
</feature>
<evidence type="ECO:0000256" key="2">
    <source>
        <dbReference type="ARBA" id="ARBA00022785"/>
    </source>
</evidence>
<evidence type="ECO:0000256" key="1">
    <source>
        <dbReference type="ARBA" id="ARBA00022490"/>
    </source>
</evidence>
<dbReference type="EMBL" id="CP001631">
    <property type="protein sequence ID" value="ACU54560.1"/>
    <property type="molecule type" value="Genomic_DNA"/>
</dbReference>
<keyword evidence="2 5" id="KW-0671">Queuosine biosynthesis</keyword>
<dbReference type="SUPFAM" id="SSF55620">
    <property type="entry name" value="Tetrahydrobiopterin biosynthesis enzymes-like"/>
    <property type="match status" value="1"/>
</dbReference>
<dbReference type="InterPro" id="IPR029500">
    <property type="entry name" value="QueF"/>
</dbReference>
<accession>C7M0Q2</accession>
<gene>
    <name evidence="5" type="primary">queF</name>
    <name evidence="6" type="ordered locus">Afer_1644</name>
</gene>
<dbReference type="GO" id="GO:0008616">
    <property type="term" value="P:tRNA queuosine(34) biosynthetic process"/>
    <property type="evidence" value="ECO:0007669"/>
    <property type="project" value="UniProtKB-UniRule"/>
</dbReference>
<dbReference type="KEGG" id="afo:Afer_1644"/>
<evidence type="ECO:0000256" key="4">
    <source>
        <dbReference type="ARBA" id="ARBA00023002"/>
    </source>
</evidence>
<dbReference type="InterPro" id="IPR016856">
    <property type="entry name" value="QueF_type1"/>
</dbReference>
<feature type="active site" description="Proton donor" evidence="5">
    <location>
        <position position="59"/>
    </location>
</feature>
<dbReference type="Gene3D" id="3.30.1130.10">
    <property type="match status" value="1"/>
</dbReference>
<dbReference type="RefSeq" id="WP_015799039.1">
    <property type="nucleotide sequence ID" value="NC_013124.1"/>
</dbReference>
<proteinExistence type="inferred from homology"/>
<dbReference type="Proteomes" id="UP000000771">
    <property type="component" value="Chromosome"/>
</dbReference>
<dbReference type="eggNOG" id="COG0780">
    <property type="taxonomic scope" value="Bacteria"/>
</dbReference>
<dbReference type="Pfam" id="PF14489">
    <property type="entry name" value="QueF"/>
    <property type="match status" value="1"/>
</dbReference>
<organism evidence="6 7">
    <name type="scientific">Acidimicrobium ferrooxidans (strain DSM 10331 / JCM 15462 / NBRC 103882 / ICP)</name>
    <dbReference type="NCBI Taxonomy" id="525909"/>
    <lineage>
        <taxon>Bacteria</taxon>
        <taxon>Bacillati</taxon>
        <taxon>Actinomycetota</taxon>
        <taxon>Acidimicrobiia</taxon>
        <taxon>Acidimicrobiales</taxon>
        <taxon>Acidimicrobiaceae</taxon>
        <taxon>Acidimicrobium</taxon>
    </lineage>
</organism>
<dbReference type="UniPathway" id="UPA00392"/>